<feature type="transmembrane region" description="Helical" evidence="6">
    <location>
        <begin position="22"/>
        <end position="46"/>
    </location>
</feature>
<dbReference type="PANTHER" id="PTHR42688">
    <property type="entry name" value="CONSERVED PROTEIN"/>
    <property type="match status" value="1"/>
</dbReference>
<dbReference type="InterPro" id="IPR020846">
    <property type="entry name" value="MFS_dom"/>
</dbReference>
<keyword evidence="4 6" id="KW-1133">Transmembrane helix</keyword>
<keyword evidence="9" id="KW-1185">Reference proteome</keyword>
<feature type="transmembrane region" description="Helical" evidence="6">
    <location>
        <begin position="66"/>
        <end position="92"/>
    </location>
</feature>
<dbReference type="EMBL" id="LN824141">
    <property type="protein sequence ID" value="CEP77895.1"/>
    <property type="molecule type" value="Genomic_DNA"/>
</dbReference>
<evidence type="ECO:0000313" key="9">
    <source>
        <dbReference type="Proteomes" id="UP000032809"/>
    </source>
</evidence>
<dbReference type="PANTHER" id="PTHR42688:SF1">
    <property type="entry name" value="BLR5212 PROTEIN"/>
    <property type="match status" value="1"/>
</dbReference>
<dbReference type="Proteomes" id="UP000032809">
    <property type="component" value="Chromosome I"/>
</dbReference>
<comment type="subcellular location">
    <subcellularLocation>
        <location evidence="1">Cell membrane</location>
        <topology evidence="1">Multi-pass membrane protein</topology>
    </subcellularLocation>
</comment>
<dbReference type="GO" id="GO:0005886">
    <property type="term" value="C:plasma membrane"/>
    <property type="evidence" value="ECO:0007669"/>
    <property type="project" value="UniProtKB-SubCell"/>
</dbReference>
<dbReference type="PROSITE" id="PS50850">
    <property type="entry name" value="MFS"/>
    <property type="match status" value="1"/>
</dbReference>
<evidence type="ECO:0000313" key="8">
    <source>
        <dbReference type="EMBL" id="CEP77895.1"/>
    </source>
</evidence>
<dbReference type="OrthoDB" id="9803985at2"/>
<dbReference type="KEGG" id="dtn:DTL3_0577"/>
<dbReference type="InterPro" id="IPR036259">
    <property type="entry name" value="MFS_trans_sf"/>
</dbReference>
<evidence type="ECO:0000256" key="1">
    <source>
        <dbReference type="ARBA" id="ARBA00004651"/>
    </source>
</evidence>
<feature type="domain" description="Major facilitator superfamily (MFS) profile" evidence="7">
    <location>
        <begin position="1"/>
        <end position="378"/>
    </location>
</feature>
<evidence type="ECO:0000256" key="4">
    <source>
        <dbReference type="ARBA" id="ARBA00022989"/>
    </source>
</evidence>
<dbReference type="HOGENOM" id="CLU_040020_2_0_0"/>
<feature type="transmembrane region" description="Helical" evidence="6">
    <location>
        <begin position="237"/>
        <end position="257"/>
    </location>
</feature>
<organism evidence="8 9">
    <name type="scientific">Defluviitoga tunisiensis</name>
    <dbReference type="NCBI Taxonomy" id="1006576"/>
    <lineage>
        <taxon>Bacteria</taxon>
        <taxon>Thermotogati</taxon>
        <taxon>Thermotogota</taxon>
        <taxon>Thermotogae</taxon>
        <taxon>Petrotogales</taxon>
        <taxon>Petrotogaceae</taxon>
        <taxon>Defluviitoga</taxon>
    </lineage>
</organism>
<evidence type="ECO:0000256" key="2">
    <source>
        <dbReference type="ARBA" id="ARBA00022475"/>
    </source>
</evidence>
<feature type="transmembrane region" description="Helical" evidence="6">
    <location>
        <begin position="264"/>
        <end position="283"/>
    </location>
</feature>
<dbReference type="Gene3D" id="1.20.1250.20">
    <property type="entry name" value="MFS general substrate transporter like domains"/>
    <property type="match status" value="2"/>
</dbReference>
<dbReference type="AlphaFoldDB" id="A0A0C7P0X6"/>
<gene>
    <name evidence="8" type="ORF">DTL3_0577</name>
</gene>
<evidence type="ECO:0000256" key="5">
    <source>
        <dbReference type="ARBA" id="ARBA00023136"/>
    </source>
</evidence>
<keyword evidence="2" id="KW-1003">Cell membrane</keyword>
<feature type="transmembrane region" description="Helical" evidence="6">
    <location>
        <begin position="325"/>
        <end position="348"/>
    </location>
</feature>
<dbReference type="SUPFAM" id="SSF103473">
    <property type="entry name" value="MFS general substrate transporter"/>
    <property type="match status" value="1"/>
</dbReference>
<feature type="transmembrane region" description="Helical" evidence="6">
    <location>
        <begin position="152"/>
        <end position="171"/>
    </location>
</feature>
<feature type="transmembrane region" description="Helical" evidence="6">
    <location>
        <begin position="204"/>
        <end position="225"/>
    </location>
</feature>
<evidence type="ECO:0000259" key="7">
    <source>
        <dbReference type="PROSITE" id="PS50850"/>
    </source>
</evidence>
<evidence type="ECO:0000256" key="6">
    <source>
        <dbReference type="SAM" id="Phobius"/>
    </source>
</evidence>
<protein>
    <submittedName>
        <fullName evidence="8">Putative major facilitator superfamily transporter</fullName>
    </submittedName>
</protein>
<accession>A0A0C7P0X6</accession>
<proteinExistence type="predicted"/>
<dbReference type="InterPro" id="IPR011701">
    <property type="entry name" value="MFS"/>
</dbReference>
<feature type="transmembrane region" description="Helical" evidence="6">
    <location>
        <begin position="289"/>
        <end position="313"/>
    </location>
</feature>
<keyword evidence="5 6" id="KW-0472">Membrane</keyword>
<dbReference type="InterPro" id="IPR052425">
    <property type="entry name" value="Uncharacterized_MFS-type"/>
</dbReference>
<name>A0A0C7P0X6_DEFTU</name>
<dbReference type="PATRIC" id="fig|1006576.9.peg.563"/>
<dbReference type="Pfam" id="PF07690">
    <property type="entry name" value="MFS_1"/>
    <property type="match status" value="1"/>
</dbReference>
<keyword evidence="3 6" id="KW-0812">Transmembrane</keyword>
<sequence length="383" mass="42315">MGIISLLGDIVYEGARSISGPYLAFLGAGASIIGIVGGIGEFVGYALRLVFGYFADKTKAYWTLTIIGYGLLLSIPLLAFSNSWQIAAFLLIMERMGKAIRSPARDAILSHATKQVGRGWGFGIHEALDQIGAIIGPLIFSAVFLLNSQYKTGFGILIIPVVILLMLLFFARSKVPSPQKLEVSIESDKQINSYDNKNKWSKTFWLYTFFTLLSVMGFVQYPIIAYHLNVNSIISNVWIPIFYAIAMGIDGITALIIGRTYDNIGLKTLLIIPIATLVIPFFAFSYSKIFILFSIIIWGIVMGIHETIMRAAIADLIPLERRGTAYGIFNTVYGLSMFIGGTSIGFLYEISLSYVVTFVVIIEIISLIFLYSLIRNVNQRANA</sequence>
<feature type="transmembrane region" description="Helical" evidence="6">
    <location>
        <begin position="354"/>
        <end position="374"/>
    </location>
</feature>
<dbReference type="STRING" id="1006576.DTL3_0577"/>
<dbReference type="GO" id="GO:0022857">
    <property type="term" value="F:transmembrane transporter activity"/>
    <property type="evidence" value="ECO:0007669"/>
    <property type="project" value="InterPro"/>
</dbReference>
<reference evidence="9" key="1">
    <citation type="submission" date="2014-11" db="EMBL/GenBank/DDBJ databases">
        <authorList>
            <person name="Wibberg D."/>
        </authorList>
    </citation>
    <scope>NUCLEOTIDE SEQUENCE [LARGE SCALE GENOMIC DNA]</scope>
    <source>
        <strain evidence="9">L3</strain>
    </source>
</reference>
<evidence type="ECO:0000256" key="3">
    <source>
        <dbReference type="ARBA" id="ARBA00022692"/>
    </source>
</evidence>
<dbReference type="CDD" id="cd17370">
    <property type="entry name" value="MFS_MJ1317_like"/>
    <property type="match status" value="1"/>
</dbReference>